<dbReference type="GO" id="GO:0031267">
    <property type="term" value="F:small GTPase binding"/>
    <property type="evidence" value="ECO:0007669"/>
    <property type="project" value="InterPro"/>
</dbReference>
<dbReference type="InterPro" id="IPR033927">
    <property type="entry name" value="WASPfam_EVH1"/>
</dbReference>
<keyword evidence="7" id="KW-0133">Cell shape</keyword>
<keyword evidence="5" id="KW-0963">Cytoplasm</keyword>
<evidence type="ECO:0000256" key="11">
    <source>
        <dbReference type="ARBA" id="ARBA00023288"/>
    </source>
</evidence>
<dbReference type="PANTHER" id="PTHR13502">
    <property type="entry name" value="CDC42 SMALL EFFECTOR PROTEIN HOMOLOG"/>
    <property type="match status" value="1"/>
</dbReference>
<evidence type="ECO:0000256" key="9">
    <source>
        <dbReference type="ARBA" id="ARBA00023139"/>
    </source>
</evidence>
<dbReference type="InterPro" id="IPR000697">
    <property type="entry name" value="WH1/EVH1_dom"/>
</dbReference>
<feature type="domain" description="WH1" evidence="14">
    <location>
        <begin position="19"/>
        <end position="131"/>
    </location>
</feature>
<dbReference type="Proteomes" id="UP000267251">
    <property type="component" value="Unassembled WGS sequence"/>
</dbReference>
<name>A0A4P9XXQ4_9FUNG</name>
<comment type="similarity">
    <text evidence="3">Belongs to the CDC42SE/SPEC family.</text>
</comment>
<reference evidence="16" key="1">
    <citation type="journal article" date="2018" name="Nat. Microbiol.">
        <title>Leveraging single-cell genomics to expand the fungal tree of life.</title>
        <authorList>
            <person name="Ahrendt S.R."/>
            <person name="Quandt C.A."/>
            <person name="Ciobanu D."/>
            <person name="Clum A."/>
            <person name="Salamov A."/>
            <person name="Andreopoulos B."/>
            <person name="Cheng J.F."/>
            <person name="Woyke T."/>
            <person name="Pelin A."/>
            <person name="Henrissat B."/>
            <person name="Reynolds N.K."/>
            <person name="Benny G.L."/>
            <person name="Smith M.E."/>
            <person name="James T.Y."/>
            <person name="Grigoriev I.V."/>
        </authorList>
    </citation>
    <scope>NUCLEOTIDE SEQUENCE [LARGE SCALE GENOMIC DNA]</scope>
</reference>
<comment type="subcellular location">
    <subcellularLocation>
        <location evidence="1">Cell membrane</location>
        <topology evidence="1">Lipid-anchor</topology>
    </subcellularLocation>
    <subcellularLocation>
        <location evidence="2">Cytoplasm</location>
        <location evidence="2">Cytoskeleton</location>
    </subcellularLocation>
</comment>
<feature type="compositionally biased region" description="Low complexity" evidence="12">
    <location>
        <begin position="141"/>
        <end position="159"/>
    </location>
</feature>
<dbReference type="Pfam" id="PF00568">
    <property type="entry name" value="WH1"/>
    <property type="match status" value="1"/>
</dbReference>
<dbReference type="GO" id="GO:0008092">
    <property type="term" value="F:cytoskeletal protein binding"/>
    <property type="evidence" value="ECO:0007669"/>
    <property type="project" value="UniProtKB-ARBA"/>
</dbReference>
<evidence type="ECO:0000256" key="8">
    <source>
        <dbReference type="ARBA" id="ARBA00023136"/>
    </source>
</evidence>
<dbReference type="CDD" id="cd00132">
    <property type="entry name" value="CRIB"/>
    <property type="match status" value="1"/>
</dbReference>
<feature type="region of interest" description="Disordered" evidence="12">
    <location>
        <begin position="131"/>
        <end position="174"/>
    </location>
</feature>
<organism evidence="15 16">
    <name type="scientific">Piptocephalis cylindrospora</name>
    <dbReference type="NCBI Taxonomy" id="1907219"/>
    <lineage>
        <taxon>Eukaryota</taxon>
        <taxon>Fungi</taxon>
        <taxon>Fungi incertae sedis</taxon>
        <taxon>Zoopagomycota</taxon>
        <taxon>Zoopagomycotina</taxon>
        <taxon>Zoopagomycetes</taxon>
        <taxon>Zoopagales</taxon>
        <taxon>Piptocephalidaceae</taxon>
        <taxon>Piptocephalis</taxon>
    </lineage>
</organism>
<dbReference type="GO" id="GO:0005886">
    <property type="term" value="C:plasma membrane"/>
    <property type="evidence" value="ECO:0007669"/>
    <property type="project" value="UniProtKB-SubCell"/>
</dbReference>
<dbReference type="EMBL" id="KZ989084">
    <property type="protein sequence ID" value="RKP11233.1"/>
    <property type="molecule type" value="Genomic_DNA"/>
</dbReference>
<accession>A0A4P9XXQ4</accession>
<evidence type="ECO:0000256" key="4">
    <source>
        <dbReference type="ARBA" id="ARBA00022475"/>
    </source>
</evidence>
<evidence type="ECO:0000259" key="14">
    <source>
        <dbReference type="PROSITE" id="PS50229"/>
    </source>
</evidence>
<keyword evidence="10" id="KW-0206">Cytoskeleton</keyword>
<evidence type="ECO:0000256" key="3">
    <source>
        <dbReference type="ARBA" id="ARBA00005720"/>
    </source>
</evidence>
<dbReference type="FunFam" id="2.30.29.30:FF:000281">
    <property type="entry name" value="Actin associated protein"/>
    <property type="match status" value="1"/>
</dbReference>
<dbReference type="SMART" id="SM00461">
    <property type="entry name" value="WH1"/>
    <property type="match status" value="1"/>
</dbReference>
<dbReference type="GO" id="GO:0035023">
    <property type="term" value="P:regulation of Rho protein signal transduction"/>
    <property type="evidence" value="ECO:0007669"/>
    <property type="project" value="InterPro"/>
</dbReference>
<dbReference type="GO" id="GO:0030479">
    <property type="term" value="C:actin cortical patch"/>
    <property type="evidence" value="ECO:0007669"/>
    <property type="project" value="UniProtKB-ARBA"/>
</dbReference>
<evidence type="ECO:0008006" key="17">
    <source>
        <dbReference type="Google" id="ProtNLM"/>
    </source>
</evidence>
<protein>
    <recommendedName>
        <fullName evidence="17">WH1 domain-containing protein</fullName>
    </recommendedName>
</protein>
<dbReference type="OrthoDB" id="8963340at2759"/>
<dbReference type="InterPro" id="IPR011026">
    <property type="entry name" value="WAS_C"/>
</dbReference>
<dbReference type="InterPro" id="IPR000095">
    <property type="entry name" value="CRIB_dom"/>
</dbReference>
<dbReference type="Gene3D" id="3.90.810.10">
    <property type="entry name" value="CRIB domain"/>
    <property type="match status" value="1"/>
</dbReference>
<feature type="domain" description="CRIB" evidence="13">
    <location>
        <begin position="174"/>
        <end position="187"/>
    </location>
</feature>
<dbReference type="GO" id="GO:0071933">
    <property type="term" value="F:Arp2/3 complex binding"/>
    <property type="evidence" value="ECO:0007669"/>
    <property type="project" value="UniProtKB-ARBA"/>
</dbReference>
<evidence type="ECO:0000256" key="5">
    <source>
        <dbReference type="ARBA" id="ARBA00022490"/>
    </source>
</evidence>
<proteinExistence type="inferred from homology"/>
<evidence type="ECO:0000256" key="2">
    <source>
        <dbReference type="ARBA" id="ARBA00004245"/>
    </source>
</evidence>
<keyword evidence="8" id="KW-0472">Membrane</keyword>
<evidence type="ECO:0000256" key="7">
    <source>
        <dbReference type="ARBA" id="ARBA00022960"/>
    </source>
</evidence>
<dbReference type="GO" id="GO:0008360">
    <property type="term" value="P:regulation of cell shape"/>
    <property type="evidence" value="ECO:0007669"/>
    <property type="project" value="UniProtKB-KW"/>
</dbReference>
<keyword evidence="11" id="KW-0449">Lipoprotein</keyword>
<evidence type="ECO:0000256" key="10">
    <source>
        <dbReference type="ARBA" id="ARBA00023212"/>
    </source>
</evidence>
<dbReference type="PANTHER" id="PTHR13502:SF9">
    <property type="entry name" value="CRIB DOMAIN-CONTAINING PROTEIN"/>
    <property type="match status" value="1"/>
</dbReference>
<dbReference type="SUPFAM" id="SSF47912">
    <property type="entry name" value="Wiscott-Aldrich syndrome protein, WASP, C-terminal domain"/>
    <property type="match status" value="1"/>
</dbReference>
<evidence type="ECO:0000256" key="12">
    <source>
        <dbReference type="SAM" id="MobiDB-lite"/>
    </source>
</evidence>
<keyword evidence="6" id="KW-0597">Phosphoprotein</keyword>
<dbReference type="CDD" id="cd01205">
    <property type="entry name" value="EVH1_WASP-like"/>
    <property type="match status" value="1"/>
</dbReference>
<gene>
    <name evidence="15" type="ORF">BJ684DRAFT_23288</name>
</gene>
<evidence type="ECO:0000256" key="1">
    <source>
        <dbReference type="ARBA" id="ARBA00004193"/>
    </source>
</evidence>
<evidence type="ECO:0000259" key="13">
    <source>
        <dbReference type="PROSITE" id="PS50108"/>
    </source>
</evidence>
<dbReference type="PROSITE" id="PS50108">
    <property type="entry name" value="CRIB"/>
    <property type="match status" value="1"/>
</dbReference>
<dbReference type="Pfam" id="PF00786">
    <property type="entry name" value="PBD"/>
    <property type="match status" value="1"/>
</dbReference>
<feature type="region of interest" description="Disordered" evidence="12">
    <location>
        <begin position="243"/>
        <end position="267"/>
    </location>
</feature>
<evidence type="ECO:0000313" key="15">
    <source>
        <dbReference type="EMBL" id="RKP11233.1"/>
    </source>
</evidence>
<dbReference type="SUPFAM" id="SSF50729">
    <property type="entry name" value="PH domain-like"/>
    <property type="match status" value="1"/>
</dbReference>
<dbReference type="SMART" id="SM00285">
    <property type="entry name" value="PBD"/>
    <property type="match status" value="1"/>
</dbReference>
<evidence type="ECO:0000256" key="6">
    <source>
        <dbReference type="ARBA" id="ARBA00022553"/>
    </source>
</evidence>
<dbReference type="FunFam" id="3.90.810.10:FF:000010">
    <property type="entry name" value="Related to Neural Wiskott-Aldrich syndrome protein"/>
    <property type="match status" value="1"/>
</dbReference>
<dbReference type="InterPro" id="IPR036936">
    <property type="entry name" value="CRIB_dom_sf"/>
</dbReference>
<dbReference type="GO" id="GO:0007015">
    <property type="term" value="P:actin filament organization"/>
    <property type="evidence" value="ECO:0007669"/>
    <property type="project" value="InterPro"/>
</dbReference>
<keyword evidence="16" id="KW-1185">Reference proteome</keyword>
<keyword evidence="4" id="KW-1003">Cell membrane</keyword>
<dbReference type="PROSITE" id="PS50229">
    <property type="entry name" value="WH1"/>
    <property type="match status" value="1"/>
</dbReference>
<dbReference type="Gene3D" id="2.30.29.30">
    <property type="entry name" value="Pleckstrin-homology domain (PH domain)/Phosphotyrosine-binding domain (PTB)"/>
    <property type="match status" value="1"/>
</dbReference>
<dbReference type="InterPro" id="IPR039056">
    <property type="entry name" value="SPEC"/>
</dbReference>
<dbReference type="InterPro" id="IPR011993">
    <property type="entry name" value="PH-like_dom_sf"/>
</dbReference>
<evidence type="ECO:0000313" key="16">
    <source>
        <dbReference type="Proteomes" id="UP000267251"/>
    </source>
</evidence>
<dbReference type="AlphaFoldDB" id="A0A4P9XXQ4"/>
<keyword evidence="9" id="KW-0564">Palmitate</keyword>
<sequence>MPSATLPNPEDKAAIKRAVPASNNKILTATVVRLFLAYPDPKVWSFTGMTGAIVFCQDRSRGQSFFFRLIDLAEGKGILWEQELYEDFYYHQDTPFFHTFAIESCLAGFSFADENEAAVFYRKVLNKTQNKKRKDPTGDASPTSSGNGGPSSWFGSSSRSSKKGKRGPIDKSLISQPTNFQHLSHIGWDPEKGFDTKNIDPSWKGLFDQLSTYGISTEDIKDAETAKFVVNYVQAKGGISNDAAVPDTTEAPGSLSSQTPYETPWRW</sequence>